<keyword evidence="6" id="KW-0256">Endoplasmic reticulum</keyword>
<keyword evidence="7" id="KW-0325">Glycoprotein</keyword>
<dbReference type="EC" id="2.4.1.255" evidence="2"/>
<reference evidence="14" key="1">
    <citation type="submission" date="2016-12" db="EMBL/GenBank/DDBJ databases">
        <title>Mouse lemur reference genome and diversity panel.</title>
        <authorList>
            <person name="Harris R."/>
            <person name="Larsen P."/>
            <person name="Liu Y."/>
            <person name="Hughes D.S."/>
            <person name="Murali S."/>
            <person name="Raveendran M."/>
            <person name="Korchina V."/>
            <person name="Wang M."/>
            <person name="Jhangiani S."/>
            <person name="Bandaranaike D."/>
            <person name="Bellair M."/>
            <person name="Blankenburg K."/>
            <person name="Chao H."/>
            <person name="Dahdouli M."/>
            <person name="Dinh H."/>
            <person name="Doddapaneni H."/>
            <person name="English A."/>
            <person name="Firestine M."/>
            <person name="Gnanaolivu R."/>
            <person name="Gross S."/>
            <person name="Hernandez B."/>
            <person name="Javaid M."/>
            <person name="Jayaseelan J."/>
            <person name="Jones J."/>
            <person name="Khan Z."/>
            <person name="Kovar C."/>
            <person name="Kurapati P."/>
            <person name="Le B."/>
            <person name="Lee S."/>
            <person name="Li M."/>
            <person name="Mathew T."/>
            <person name="Narasimhan A."/>
            <person name="Ngo D."/>
            <person name="Nguyen L."/>
            <person name="Okwuonu G."/>
            <person name="Ongeri F."/>
            <person name="Osuji N."/>
            <person name="Pu L.-L."/>
            <person name="Puazo M."/>
            <person name="Quiroz J."/>
            <person name="Raj R."/>
            <person name="Rajbhandari K."/>
            <person name="Reid J.G."/>
            <person name="Santibanez J."/>
            <person name="Sexton D."/>
            <person name="Skinner E."/>
            <person name="Vee V."/>
            <person name="Weissenberger G."/>
            <person name="Wu Y."/>
            <person name="Xin Y."/>
            <person name="Han Y."/>
            <person name="Campbell C."/>
            <person name="Brown A."/>
            <person name="Sullivan B."/>
            <person name="Shelton J."/>
            <person name="Brown S."/>
            <person name="Dudchenko O."/>
            <person name="Machol I."/>
            <person name="Durand N."/>
            <person name="Shamim M."/>
            <person name="Lieberman A."/>
            <person name="Muzny D.M."/>
            <person name="Richards S."/>
            <person name="Yoder A."/>
            <person name="Worley K.C."/>
            <person name="Rogers J."/>
            <person name="Gibbs R.A."/>
        </authorList>
    </citation>
    <scope>NUCLEOTIDE SEQUENCE [LARGE SCALE GENOMIC DNA]</scope>
</reference>
<evidence type="ECO:0000256" key="12">
    <source>
        <dbReference type="ARBA" id="ARBA00049432"/>
    </source>
</evidence>
<dbReference type="Ensembl" id="ENSMICT00000059364.1">
    <property type="protein sequence ID" value="ENSMICP00000048106.1"/>
    <property type="gene ID" value="ENSMICG00000047274.1"/>
</dbReference>
<gene>
    <name evidence="14" type="primary">EOGT</name>
</gene>
<evidence type="ECO:0000256" key="5">
    <source>
        <dbReference type="ARBA" id="ARBA00022729"/>
    </source>
</evidence>
<dbReference type="PANTHER" id="PTHR20961">
    <property type="entry name" value="GLYCOSYLTRANSFERASE"/>
    <property type="match status" value="1"/>
</dbReference>
<dbReference type="InterPro" id="IPR049625">
    <property type="entry name" value="Glyco_transf_61_cat"/>
</dbReference>
<dbReference type="EMBL" id="ABDC03030789">
    <property type="status" value="NOT_ANNOTATED_CDS"/>
    <property type="molecule type" value="Genomic_DNA"/>
</dbReference>
<evidence type="ECO:0000259" key="13">
    <source>
        <dbReference type="Pfam" id="PF04577"/>
    </source>
</evidence>
<dbReference type="GO" id="GO:0097363">
    <property type="term" value="F:protein O-acetylglucosaminyltransferase activity"/>
    <property type="evidence" value="ECO:0007669"/>
    <property type="project" value="UniProtKB-EC"/>
</dbReference>
<evidence type="ECO:0000256" key="9">
    <source>
        <dbReference type="ARBA" id="ARBA00040944"/>
    </source>
</evidence>
<evidence type="ECO:0000256" key="1">
    <source>
        <dbReference type="ARBA" id="ARBA00005449"/>
    </source>
</evidence>
<keyword evidence="5" id="KW-0732">Signal</keyword>
<name>A0A8C5YBH9_MICMU</name>
<reference evidence="14" key="3">
    <citation type="submission" date="2025-09" db="UniProtKB">
        <authorList>
            <consortium name="Ensembl"/>
        </authorList>
    </citation>
    <scope>IDENTIFICATION</scope>
</reference>
<comment type="catalytic activity">
    <reaction evidence="11">
        <text>L-seryl-[protein] + UDP-N-acetyl-alpha-D-glucosamine = 3-O-(N-acetyl-beta-D-glucosaminyl)-L-seryl-[protein] + UDP + H(+)</text>
        <dbReference type="Rhea" id="RHEA:48904"/>
        <dbReference type="Rhea" id="RHEA-COMP:9863"/>
        <dbReference type="Rhea" id="RHEA-COMP:12251"/>
        <dbReference type="ChEBI" id="CHEBI:15378"/>
        <dbReference type="ChEBI" id="CHEBI:29999"/>
        <dbReference type="ChEBI" id="CHEBI:57705"/>
        <dbReference type="ChEBI" id="CHEBI:58223"/>
        <dbReference type="ChEBI" id="CHEBI:90838"/>
        <dbReference type="EC" id="2.4.1.255"/>
    </reaction>
</comment>
<dbReference type="PANTHER" id="PTHR20961:SF148">
    <property type="entry name" value="EGF DOMAIN-SPECIFIC O-LINKED N-ACETYLGLUCOSAMINE TRANSFERASE"/>
    <property type="match status" value="1"/>
</dbReference>
<proteinExistence type="inferred from homology"/>
<feature type="domain" description="Glycosyltransferase 61 catalytic" evidence="13">
    <location>
        <begin position="321"/>
        <end position="381"/>
    </location>
</feature>
<comment type="function">
    <text evidence="8">Catalyzes the transfer of a single N-acetylglucosamine from UDP-GlcNAc to a serine or threonine residue in extracellular proteins resulting in their modification with a beta-linked N-acetylglucosamine (O-GlcNAc). Specifically glycosylates the Thr residue located between the fifth and sixth conserved cysteines of folded EGF-like domains.</text>
</comment>
<dbReference type="AlphaFoldDB" id="A0A8C5YBH9"/>
<comment type="catalytic activity">
    <reaction evidence="12">
        <text>L-threonyl-[protein] + UDP-N-acetyl-alpha-D-glucosamine = 3-O-(N-acetyl-beta-D-glucosaminyl)-L-threonyl-[protein] + UDP + H(+)</text>
        <dbReference type="Rhea" id="RHEA:48908"/>
        <dbReference type="Rhea" id="RHEA-COMP:11060"/>
        <dbReference type="Rhea" id="RHEA-COMP:12252"/>
        <dbReference type="ChEBI" id="CHEBI:15378"/>
        <dbReference type="ChEBI" id="CHEBI:30013"/>
        <dbReference type="ChEBI" id="CHEBI:57705"/>
        <dbReference type="ChEBI" id="CHEBI:58223"/>
        <dbReference type="ChEBI" id="CHEBI:90840"/>
        <dbReference type="EC" id="2.4.1.255"/>
    </reaction>
</comment>
<reference evidence="14" key="2">
    <citation type="submission" date="2025-08" db="UniProtKB">
        <authorList>
            <consortium name="Ensembl"/>
        </authorList>
    </citation>
    <scope>IDENTIFICATION</scope>
</reference>
<dbReference type="EMBL" id="ABDC03030780">
    <property type="status" value="NOT_ANNOTATED_CDS"/>
    <property type="molecule type" value="Genomic_DNA"/>
</dbReference>
<evidence type="ECO:0000256" key="11">
    <source>
        <dbReference type="ARBA" id="ARBA00048317"/>
    </source>
</evidence>
<dbReference type="EMBL" id="ABDC03030784">
    <property type="status" value="NOT_ANNOTATED_CDS"/>
    <property type="molecule type" value="Genomic_DNA"/>
</dbReference>
<keyword evidence="4" id="KW-0808">Transferase</keyword>
<dbReference type="EMBL" id="ABDC03030786">
    <property type="status" value="NOT_ANNOTATED_CDS"/>
    <property type="molecule type" value="Genomic_DNA"/>
</dbReference>
<dbReference type="EMBL" id="ABDC03030788">
    <property type="status" value="NOT_ANNOTATED_CDS"/>
    <property type="molecule type" value="Genomic_DNA"/>
</dbReference>
<evidence type="ECO:0000256" key="3">
    <source>
        <dbReference type="ARBA" id="ARBA00022676"/>
    </source>
</evidence>
<evidence type="ECO:0000256" key="4">
    <source>
        <dbReference type="ARBA" id="ARBA00022679"/>
    </source>
</evidence>
<sequence length="435" mass="50296">CLGVLLSEVPPSGQDEILPRTLSPSVRRLKVPYKKYLENLKSCWGYEKSCQPEFRFGYPVCSYVDVGWTDTLESAEDIFWRQADFGYARERLEEIRVLCQPREAVGVSLPVYFYYLLLMVHFYYLCFGLQHKNQDRWFKEDFFQAGEIGGHCALDVRTLMSESQRKKLQAYTELDFRPIEDAKCDVVIEKPTYFMKLDAGEKLIHVHVVMWDTSSYGYGDLFSEAWKAFTDHDVIHLKTYDSQRVCFREAVFSLLPRMRYGLFYNTPLISGCQKPRRVPAFSQHLPRNVTQEGTQVGHGLRVSFHLSKSQEGKEILNVSLFSQLVNALKTVSMFEVQVVDYKYKELGFLEQLRVTHNTDVFIGMHGAGLTHLLFLPDWAAVFELKRLNILTVREEPPDAGLRQFTTLSTWIHGPRPAGGAFLQHPKWPLRDATSM</sequence>
<evidence type="ECO:0000256" key="7">
    <source>
        <dbReference type="ARBA" id="ARBA00023180"/>
    </source>
</evidence>
<accession>A0A8C5YBH9</accession>
<dbReference type="EMBL" id="ABDC03030785">
    <property type="status" value="NOT_ANNOTATED_CDS"/>
    <property type="molecule type" value="Genomic_DNA"/>
</dbReference>
<evidence type="ECO:0000313" key="14">
    <source>
        <dbReference type="Ensembl" id="ENSMICP00000048106.1"/>
    </source>
</evidence>
<protein>
    <recommendedName>
        <fullName evidence="9">EGF domain-specific O-linked N-acetylglucosamine transferase</fullName>
        <ecNumber evidence="2">2.4.1.255</ecNumber>
    </recommendedName>
    <alternativeName>
        <fullName evidence="10">Extracellular O-linked N-acetylglucosamine transferase</fullName>
    </alternativeName>
</protein>
<dbReference type="EMBL" id="ABDC03030781">
    <property type="status" value="NOT_ANNOTATED_CDS"/>
    <property type="molecule type" value="Genomic_DNA"/>
</dbReference>
<dbReference type="Proteomes" id="UP000694394">
    <property type="component" value="Chromosome 29"/>
</dbReference>
<evidence type="ECO:0000256" key="6">
    <source>
        <dbReference type="ARBA" id="ARBA00022824"/>
    </source>
</evidence>
<dbReference type="GO" id="GO:0005788">
    <property type="term" value="C:endoplasmic reticulum lumen"/>
    <property type="evidence" value="ECO:0007669"/>
    <property type="project" value="TreeGrafter"/>
</dbReference>
<dbReference type="Pfam" id="PF04577">
    <property type="entry name" value="Glyco_transf_61"/>
    <property type="match status" value="1"/>
</dbReference>
<keyword evidence="15" id="KW-1185">Reference proteome</keyword>
<organism evidence="14 15">
    <name type="scientific">Microcebus murinus</name>
    <name type="common">Gray mouse lemur</name>
    <name type="synonym">Lemur murinus</name>
    <dbReference type="NCBI Taxonomy" id="30608"/>
    <lineage>
        <taxon>Eukaryota</taxon>
        <taxon>Metazoa</taxon>
        <taxon>Chordata</taxon>
        <taxon>Craniata</taxon>
        <taxon>Vertebrata</taxon>
        <taxon>Euteleostomi</taxon>
        <taxon>Mammalia</taxon>
        <taxon>Eutheria</taxon>
        <taxon>Euarchontoglires</taxon>
        <taxon>Primates</taxon>
        <taxon>Strepsirrhini</taxon>
        <taxon>Lemuriformes</taxon>
        <taxon>Cheirogaleidae</taxon>
        <taxon>Microcebus</taxon>
    </lineage>
</organism>
<comment type="similarity">
    <text evidence="1">Belongs to the glycosyltransferase 61 family.</text>
</comment>
<dbReference type="EMBL" id="ABDC03030783">
    <property type="status" value="NOT_ANNOTATED_CDS"/>
    <property type="molecule type" value="Genomic_DNA"/>
</dbReference>
<keyword evidence="3" id="KW-0328">Glycosyltransferase</keyword>
<dbReference type="InterPro" id="IPR007657">
    <property type="entry name" value="Glycosyltransferase_61"/>
</dbReference>
<dbReference type="GeneTree" id="ENSGT00940000156493"/>
<dbReference type="EMBL" id="ABDC03030782">
    <property type="status" value="NOT_ANNOTATED_CDS"/>
    <property type="molecule type" value="Genomic_DNA"/>
</dbReference>
<evidence type="ECO:0000256" key="2">
    <source>
        <dbReference type="ARBA" id="ARBA00011970"/>
    </source>
</evidence>
<evidence type="ECO:0000313" key="15">
    <source>
        <dbReference type="Proteomes" id="UP000694394"/>
    </source>
</evidence>
<dbReference type="EMBL" id="ABDC03030787">
    <property type="status" value="NOT_ANNOTATED_CDS"/>
    <property type="molecule type" value="Genomic_DNA"/>
</dbReference>
<evidence type="ECO:0000256" key="10">
    <source>
        <dbReference type="ARBA" id="ARBA00042574"/>
    </source>
</evidence>
<evidence type="ECO:0000256" key="8">
    <source>
        <dbReference type="ARBA" id="ARBA00037761"/>
    </source>
</evidence>